<sequence>MLATSEYSYCCGRRSVVSYTTGYCCSPSLLSQVYYWLLLWLALLAQVYYWLLLRSDATVTTPHYKYAGNCSSRSITASG</sequence>
<evidence type="ECO:0000256" key="1">
    <source>
        <dbReference type="SAM" id="Phobius"/>
    </source>
</evidence>
<dbReference type="EMBL" id="BJOD01000063">
    <property type="protein sequence ID" value="GED28209.1"/>
    <property type="molecule type" value="Genomic_DNA"/>
</dbReference>
<dbReference type="Proteomes" id="UP000317180">
    <property type="component" value="Unassembled WGS sequence"/>
</dbReference>
<evidence type="ECO:0000313" key="2">
    <source>
        <dbReference type="EMBL" id="GED28209.1"/>
    </source>
</evidence>
<proteinExistence type="predicted"/>
<evidence type="ECO:0000313" key="3">
    <source>
        <dbReference type="Proteomes" id="UP000317180"/>
    </source>
</evidence>
<keyword evidence="1" id="KW-0472">Membrane</keyword>
<keyword evidence="3" id="KW-1185">Reference proteome</keyword>
<organism evidence="2 3">
    <name type="scientific">Brevibacillus agri</name>
    <dbReference type="NCBI Taxonomy" id="51101"/>
    <lineage>
        <taxon>Bacteria</taxon>
        <taxon>Bacillati</taxon>
        <taxon>Bacillota</taxon>
        <taxon>Bacilli</taxon>
        <taxon>Bacillales</taxon>
        <taxon>Paenibacillaceae</taxon>
        <taxon>Brevibacillus</taxon>
    </lineage>
</organism>
<comment type="caution">
    <text evidence="2">The sequence shown here is derived from an EMBL/GenBank/DDBJ whole genome shotgun (WGS) entry which is preliminary data.</text>
</comment>
<accession>A0ABQ0SW94</accession>
<name>A0ABQ0SW94_9BACL</name>
<keyword evidence="1" id="KW-1133">Transmembrane helix</keyword>
<keyword evidence="1" id="KW-0812">Transmembrane</keyword>
<gene>
    <name evidence="2" type="ORF">BAG01nite_43110</name>
</gene>
<reference evidence="2 3" key="1">
    <citation type="submission" date="2019-06" db="EMBL/GenBank/DDBJ databases">
        <title>Whole genome shotgun sequence of Brevibacillus agri NBRC 15538.</title>
        <authorList>
            <person name="Hosoyama A."/>
            <person name="Uohara A."/>
            <person name="Ohji S."/>
            <person name="Ichikawa N."/>
        </authorList>
    </citation>
    <scope>NUCLEOTIDE SEQUENCE [LARGE SCALE GENOMIC DNA]</scope>
    <source>
        <strain evidence="2 3">NBRC 15538</strain>
    </source>
</reference>
<feature type="transmembrane region" description="Helical" evidence="1">
    <location>
        <begin position="33"/>
        <end position="53"/>
    </location>
</feature>
<protein>
    <submittedName>
        <fullName evidence="2">Uncharacterized protein</fullName>
    </submittedName>
</protein>